<gene>
    <name evidence="3" type="ORF">NGAL_HAMBI1145_55470</name>
    <name evidence="4" type="ORF">NGAL_HAMBI1189_56250</name>
</gene>
<dbReference type="Proteomes" id="UP000046176">
    <property type="component" value="Unassembled WGS sequence"/>
</dbReference>
<dbReference type="Gene3D" id="3.30.9.10">
    <property type="entry name" value="D-Amino Acid Oxidase, subunit A, domain 2"/>
    <property type="match status" value="1"/>
</dbReference>
<evidence type="ECO:0000259" key="2">
    <source>
        <dbReference type="Pfam" id="PF01266"/>
    </source>
</evidence>
<organism evidence="3 6">
    <name type="scientific">Neorhizobium galegae bv. officinalis</name>
    <dbReference type="NCBI Taxonomy" id="323656"/>
    <lineage>
        <taxon>Bacteria</taxon>
        <taxon>Pseudomonadati</taxon>
        <taxon>Pseudomonadota</taxon>
        <taxon>Alphaproteobacteria</taxon>
        <taxon>Hyphomicrobiales</taxon>
        <taxon>Rhizobiaceae</taxon>
        <taxon>Rhizobium/Agrobacterium group</taxon>
        <taxon>Neorhizobium</taxon>
    </lineage>
</organism>
<dbReference type="InterPro" id="IPR036188">
    <property type="entry name" value="FAD/NAD-bd_sf"/>
</dbReference>
<feature type="domain" description="FAD dependent oxidoreductase" evidence="2">
    <location>
        <begin position="7"/>
        <end position="395"/>
    </location>
</feature>
<dbReference type="InterPro" id="IPR006076">
    <property type="entry name" value="FAD-dep_OxRdtase"/>
</dbReference>
<dbReference type="Gene3D" id="3.50.50.60">
    <property type="entry name" value="FAD/NAD(P)-binding domain"/>
    <property type="match status" value="2"/>
</dbReference>
<proteinExistence type="predicted"/>
<dbReference type="SUPFAM" id="SSF54373">
    <property type="entry name" value="FAD-linked reductases, C-terminal domain"/>
    <property type="match status" value="1"/>
</dbReference>
<protein>
    <submittedName>
        <fullName evidence="3">D-amino-acid dehydrogenase</fullName>
    </submittedName>
</protein>
<keyword evidence="1" id="KW-0560">Oxidoreductase</keyword>
<dbReference type="SUPFAM" id="SSF51971">
    <property type="entry name" value="Nucleotide-binding domain"/>
    <property type="match status" value="1"/>
</dbReference>
<sequence length="411" mass="44697">MKEHQSVALIGGGVIGASCALALAREGYRVTVLEKGNVGHGCSWGNGAQFNAGSSLPLAYPGVVRQAIKWVVKANGPVRIAPREFARVLPWLIRFLNTGRLRKWEAAYDGLHALNSQCAALYREMLGEPDWNRHFRMNGAMHVFRDELAGPLDEIVDAMRLEKGVRFERITGQDVRELEPKLSRDYRRGIFFPDSGHVVSPVGLVEGLMQRANALGSKVQKATVFAVEPGSSTVTLQTSLGAQAFDYVVVAAGIASRDLARSLEVCLPLASERGYHVTMKGVANAISRPVTDAASAFVATPLIEGLRVVGIAEFEAPDVLPDPRQSRKLQVSARTMLPDIPLGEMRDWVGVRPSTPDSLPLIDRHPRHPSVFFATGHGHMGISGAPMTAALISDLIAARVPRIRIAPYRLR</sequence>
<dbReference type="PROSITE" id="PS51257">
    <property type="entry name" value="PROKAR_LIPOPROTEIN"/>
    <property type="match status" value="1"/>
</dbReference>
<dbReference type="OrthoDB" id="9805337at2"/>
<dbReference type="RefSeq" id="WP_046638327.1">
    <property type="nucleotide sequence ID" value="NZ_CCRH01000024.1"/>
</dbReference>
<dbReference type="Proteomes" id="UP000039660">
    <property type="component" value="Unassembled WGS sequence"/>
</dbReference>
<evidence type="ECO:0000313" key="4">
    <source>
        <dbReference type="EMBL" id="CDZ54652.1"/>
    </source>
</evidence>
<evidence type="ECO:0000313" key="5">
    <source>
        <dbReference type="Proteomes" id="UP000039660"/>
    </source>
</evidence>
<reference evidence="5 6" key="1">
    <citation type="submission" date="2014-08" db="EMBL/GenBank/DDBJ databases">
        <authorList>
            <person name="Chen Y.-H."/>
        </authorList>
    </citation>
    <scope>NUCLEOTIDE SEQUENCE [LARGE SCALE GENOMIC DNA]</scope>
</reference>
<dbReference type="GO" id="GO:0016491">
    <property type="term" value="F:oxidoreductase activity"/>
    <property type="evidence" value="ECO:0007669"/>
    <property type="project" value="UniProtKB-KW"/>
</dbReference>
<evidence type="ECO:0000313" key="3">
    <source>
        <dbReference type="EMBL" id="CDZ40749.1"/>
    </source>
</evidence>
<dbReference type="Pfam" id="PF01266">
    <property type="entry name" value="DAO"/>
    <property type="match status" value="1"/>
</dbReference>
<dbReference type="EMBL" id="CCRK01000023">
    <property type="protein sequence ID" value="CDZ54652.1"/>
    <property type="molecule type" value="Genomic_DNA"/>
</dbReference>
<dbReference type="AlphaFoldDB" id="A0A0T7G0H3"/>
<dbReference type="PANTHER" id="PTHR13847:SF289">
    <property type="entry name" value="GLYCINE OXIDASE"/>
    <property type="match status" value="1"/>
</dbReference>
<name>A0A0T7G0H3_NEOGA</name>
<evidence type="ECO:0000313" key="6">
    <source>
        <dbReference type="Proteomes" id="UP000046176"/>
    </source>
</evidence>
<dbReference type="PANTHER" id="PTHR13847">
    <property type="entry name" value="SARCOSINE DEHYDROGENASE-RELATED"/>
    <property type="match status" value="1"/>
</dbReference>
<dbReference type="GO" id="GO:0005737">
    <property type="term" value="C:cytoplasm"/>
    <property type="evidence" value="ECO:0007669"/>
    <property type="project" value="TreeGrafter"/>
</dbReference>
<dbReference type="EMBL" id="CCRH01000024">
    <property type="protein sequence ID" value="CDZ40749.1"/>
    <property type="molecule type" value="Genomic_DNA"/>
</dbReference>
<evidence type="ECO:0000256" key="1">
    <source>
        <dbReference type="ARBA" id="ARBA00023002"/>
    </source>
</evidence>
<accession>A0A0T7G0H3</accession>